<dbReference type="SUPFAM" id="SSF74653">
    <property type="entry name" value="TolA/TonB C-terminal domain"/>
    <property type="match status" value="1"/>
</dbReference>
<feature type="transmembrane region" description="Helical" evidence="5">
    <location>
        <begin position="131"/>
        <end position="148"/>
    </location>
</feature>
<dbReference type="InterPro" id="IPR050400">
    <property type="entry name" value="Bact_Cytoskel_RodZ"/>
</dbReference>
<reference evidence="7" key="1">
    <citation type="submission" date="2018-06" db="EMBL/GenBank/DDBJ databases">
        <authorList>
            <person name="Zhirakovskaya E."/>
        </authorList>
    </citation>
    <scope>NUCLEOTIDE SEQUENCE</scope>
</reference>
<dbReference type="InterPro" id="IPR006260">
    <property type="entry name" value="TonB/TolA_C"/>
</dbReference>
<dbReference type="GO" id="GO:0016020">
    <property type="term" value="C:membrane"/>
    <property type="evidence" value="ECO:0007669"/>
    <property type="project" value="UniProtKB-SubCell"/>
</dbReference>
<name>A0A3B0RDP2_9ZZZZ</name>
<keyword evidence="4 5" id="KW-0472">Membrane</keyword>
<accession>A0A3B0RDP2</accession>
<evidence type="ECO:0000256" key="4">
    <source>
        <dbReference type="ARBA" id="ARBA00023136"/>
    </source>
</evidence>
<dbReference type="EMBL" id="UOEH01000027">
    <property type="protein sequence ID" value="VAV90071.1"/>
    <property type="molecule type" value="Genomic_DNA"/>
</dbReference>
<keyword evidence="2 5" id="KW-0812">Transmembrane</keyword>
<evidence type="ECO:0000256" key="1">
    <source>
        <dbReference type="ARBA" id="ARBA00004167"/>
    </source>
</evidence>
<evidence type="ECO:0000256" key="5">
    <source>
        <dbReference type="SAM" id="Phobius"/>
    </source>
</evidence>
<dbReference type="PANTHER" id="PTHR34475">
    <property type="match status" value="1"/>
</dbReference>
<dbReference type="PANTHER" id="PTHR34475:SF1">
    <property type="entry name" value="CYTOSKELETON PROTEIN RODZ"/>
    <property type="match status" value="1"/>
</dbReference>
<dbReference type="InterPro" id="IPR010982">
    <property type="entry name" value="Lambda_DNA-bd_dom_sf"/>
</dbReference>
<gene>
    <name evidence="7" type="ORF">MNBD_ALPHA05-1764</name>
</gene>
<dbReference type="Pfam" id="PF03544">
    <property type="entry name" value="TonB_C"/>
    <property type="match status" value="1"/>
</dbReference>
<protein>
    <recommendedName>
        <fullName evidence="6">TonB C-terminal domain-containing protein</fullName>
    </recommendedName>
</protein>
<feature type="domain" description="TonB C-terminal" evidence="6">
    <location>
        <begin position="207"/>
        <end position="258"/>
    </location>
</feature>
<evidence type="ECO:0000256" key="3">
    <source>
        <dbReference type="ARBA" id="ARBA00022989"/>
    </source>
</evidence>
<evidence type="ECO:0000313" key="7">
    <source>
        <dbReference type="EMBL" id="VAV90071.1"/>
    </source>
</evidence>
<dbReference type="NCBIfam" id="TIGR01352">
    <property type="entry name" value="tonB_Cterm"/>
    <property type="match status" value="1"/>
</dbReference>
<dbReference type="AlphaFoldDB" id="A0A3B0RDP2"/>
<proteinExistence type="predicted"/>
<keyword evidence="3 5" id="KW-1133">Transmembrane helix</keyword>
<dbReference type="Gene3D" id="1.10.260.40">
    <property type="entry name" value="lambda repressor-like DNA-binding domains"/>
    <property type="match status" value="1"/>
</dbReference>
<dbReference type="GO" id="GO:0055085">
    <property type="term" value="P:transmembrane transport"/>
    <property type="evidence" value="ECO:0007669"/>
    <property type="project" value="InterPro"/>
</dbReference>
<organism evidence="7">
    <name type="scientific">hydrothermal vent metagenome</name>
    <dbReference type="NCBI Taxonomy" id="652676"/>
    <lineage>
        <taxon>unclassified sequences</taxon>
        <taxon>metagenomes</taxon>
        <taxon>ecological metagenomes</taxon>
    </lineage>
</organism>
<dbReference type="InterPro" id="IPR037682">
    <property type="entry name" value="TonB_C"/>
</dbReference>
<evidence type="ECO:0000259" key="6">
    <source>
        <dbReference type="Pfam" id="PF03544"/>
    </source>
</evidence>
<dbReference type="GO" id="GO:0003677">
    <property type="term" value="F:DNA binding"/>
    <property type="evidence" value="ECO:0007669"/>
    <property type="project" value="InterPro"/>
</dbReference>
<dbReference type="Gene3D" id="3.30.1150.10">
    <property type="match status" value="1"/>
</dbReference>
<dbReference type="Pfam" id="PF13413">
    <property type="entry name" value="HTH_25"/>
    <property type="match status" value="1"/>
</dbReference>
<sequence length="271" mass="29102">MTSKEGTAEIFDMEDARARRRASQLPGADYSDAGAHLAAVREASGLTIAEAAAKTHIQEHHLVAIETLDAAALPARPYAIGFVKVYAKFLGLEAPAIVDRFKEDMGFSTAPKVDVKKFEERKAAEAQGGDLSLLAVAAIIAFFIWSAWQIALIDGRKHTGAEPGEAVQAPSSLSDPALAEVVDARIIERIEPVFPRGCLDDAAPVETVMVAFNITAGGRVAGERIAATSNACFNASALNAVRRWRFEPRTIDGAPRALHDQKARLSFDRPQ</sequence>
<comment type="subcellular location">
    <subcellularLocation>
        <location evidence="1">Membrane</location>
        <topology evidence="1">Single-pass membrane protein</topology>
    </subcellularLocation>
</comment>
<evidence type="ECO:0000256" key="2">
    <source>
        <dbReference type="ARBA" id="ARBA00022692"/>
    </source>
</evidence>